<dbReference type="AlphaFoldDB" id="A0A017SAV7"/>
<protein>
    <submittedName>
        <fullName evidence="1">Uncharacterized protein</fullName>
    </submittedName>
</protein>
<accession>A0A017SAV7</accession>
<organism evidence="1 2">
    <name type="scientific">Aspergillus ruber (strain CBS 135680)</name>
    <dbReference type="NCBI Taxonomy" id="1388766"/>
    <lineage>
        <taxon>Eukaryota</taxon>
        <taxon>Fungi</taxon>
        <taxon>Dikarya</taxon>
        <taxon>Ascomycota</taxon>
        <taxon>Pezizomycotina</taxon>
        <taxon>Eurotiomycetes</taxon>
        <taxon>Eurotiomycetidae</taxon>
        <taxon>Eurotiales</taxon>
        <taxon>Aspergillaceae</taxon>
        <taxon>Aspergillus</taxon>
        <taxon>Aspergillus subgen. Aspergillus</taxon>
    </lineage>
</organism>
<name>A0A017SAV7_ASPRC</name>
<proteinExistence type="predicted"/>
<dbReference type="Proteomes" id="UP000019804">
    <property type="component" value="Unassembled WGS sequence"/>
</dbReference>
<dbReference type="HOGENOM" id="CLU_1610395_0_0_1"/>
<evidence type="ECO:0000313" key="1">
    <source>
        <dbReference type="EMBL" id="EYE93956.1"/>
    </source>
</evidence>
<dbReference type="STRING" id="1388766.A0A017SAV7"/>
<gene>
    <name evidence="1" type="ORF">EURHEDRAFT_378594</name>
</gene>
<dbReference type="GeneID" id="63694211"/>
<sequence>MKAPNVACDTTGKSLAEIVSLIKNTAYVSIGPDIADILDSNVSDFSTRSKDIEAIIWPHHHFDRTGDPSAFPASTTLVVGPDVKDTVWPGYPANQNGMVLDSDIQAEMSEISHSKMQQKQPSLALSMPTSISITARSTSSMRWSIPSGISADFLGSRLIQAPSCL</sequence>
<reference evidence="2" key="1">
    <citation type="journal article" date="2014" name="Nat. Commun.">
        <title>Genomic adaptations of the halophilic Dead Sea filamentous fungus Eurotium rubrum.</title>
        <authorList>
            <person name="Kis-Papo T."/>
            <person name="Weig A.R."/>
            <person name="Riley R."/>
            <person name="Persoh D."/>
            <person name="Salamov A."/>
            <person name="Sun H."/>
            <person name="Lipzen A."/>
            <person name="Wasser S.P."/>
            <person name="Rambold G."/>
            <person name="Grigoriev I.V."/>
            <person name="Nevo E."/>
        </authorList>
    </citation>
    <scope>NUCLEOTIDE SEQUENCE [LARGE SCALE GENOMIC DNA]</scope>
    <source>
        <strain evidence="2">CBS 135680</strain>
    </source>
</reference>
<dbReference type="EMBL" id="KK088428">
    <property type="protein sequence ID" value="EYE93956.1"/>
    <property type="molecule type" value="Genomic_DNA"/>
</dbReference>
<keyword evidence="2" id="KW-1185">Reference proteome</keyword>
<dbReference type="RefSeq" id="XP_040637644.1">
    <property type="nucleotide sequence ID" value="XM_040779087.1"/>
</dbReference>
<dbReference type="OrthoDB" id="10250730at2759"/>
<evidence type="ECO:0000313" key="2">
    <source>
        <dbReference type="Proteomes" id="UP000019804"/>
    </source>
</evidence>